<organism evidence="2 3">
    <name type="scientific">Pseudidiomarina planktonica</name>
    <dbReference type="NCBI Taxonomy" id="1323738"/>
    <lineage>
        <taxon>Bacteria</taxon>
        <taxon>Pseudomonadati</taxon>
        <taxon>Pseudomonadota</taxon>
        <taxon>Gammaproteobacteria</taxon>
        <taxon>Alteromonadales</taxon>
        <taxon>Idiomarinaceae</taxon>
        <taxon>Pseudidiomarina</taxon>
    </lineage>
</organism>
<dbReference type="AlphaFoldDB" id="A0A1Y6G1D0"/>
<sequence length="44" mass="5205">MFAFLLFSFVLSVFGVIAYVKVQNLEKRLDELQQEKQKIDKPED</sequence>
<evidence type="ECO:0000313" key="3">
    <source>
        <dbReference type="Proteomes" id="UP000194450"/>
    </source>
</evidence>
<evidence type="ECO:0000313" key="2">
    <source>
        <dbReference type="EMBL" id="SMQ80389.1"/>
    </source>
</evidence>
<proteinExistence type="predicted"/>
<name>A0A1Y6G1D0_9GAMM</name>
<gene>
    <name evidence="2" type="ORF">SAMN06297229_2151</name>
</gene>
<protein>
    <submittedName>
        <fullName evidence="2">Uncharacterized protein</fullName>
    </submittedName>
</protein>
<dbReference type="RefSeq" id="WP_268802172.1">
    <property type="nucleotide sequence ID" value="NZ_FXWH01000003.1"/>
</dbReference>
<accession>A0A1Y6G1D0</accession>
<feature type="coiled-coil region" evidence="1">
    <location>
        <begin position="15"/>
        <end position="42"/>
    </location>
</feature>
<keyword evidence="1" id="KW-0175">Coiled coil</keyword>
<dbReference type="Proteomes" id="UP000194450">
    <property type="component" value="Unassembled WGS sequence"/>
</dbReference>
<reference evidence="3" key="1">
    <citation type="submission" date="2017-04" db="EMBL/GenBank/DDBJ databases">
        <authorList>
            <person name="Varghese N."/>
            <person name="Submissions S."/>
        </authorList>
    </citation>
    <scope>NUCLEOTIDE SEQUENCE [LARGE SCALE GENOMIC DNA]</scope>
</reference>
<dbReference type="EMBL" id="FXWH01000003">
    <property type="protein sequence ID" value="SMQ80389.1"/>
    <property type="molecule type" value="Genomic_DNA"/>
</dbReference>
<keyword evidence="3" id="KW-1185">Reference proteome</keyword>
<evidence type="ECO:0000256" key="1">
    <source>
        <dbReference type="SAM" id="Coils"/>
    </source>
</evidence>